<dbReference type="InterPro" id="IPR029752">
    <property type="entry name" value="D-isomer_DH_CS1"/>
</dbReference>
<dbReference type="InterPro" id="IPR006139">
    <property type="entry name" value="D-isomer_2_OHA_DH_cat_dom"/>
</dbReference>
<keyword evidence="3" id="KW-0520">NAD</keyword>
<keyword evidence="2 4" id="KW-0560">Oxidoreductase</keyword>
<dbReference type="Pfam" id="PF02826">
    <property type="entry name" value="2-Hacid_dh_C"/>
    <property type="match status" value="1"/>
</dbReference>
<dbReference type="GO" id="GO:0016618">
    <property type="term" value="F:hydroxypyruvate reductase [NAD(P)H] activity"/>
    <property type="evidence" value="ECO:0007669"/>
    <property type="project" value="TreeGrafter"/>
</dbReference>
<dbReference type="GO" id="GO:0030267">
    <property type="term" value="F:glyoxylate reductase (NADPH) activity"/>
    <property type="evidence" value="ECO:0007669"/>
    <property type="project" value="TreeGrafter"/>
</dbReference>
<dbReference type="GO" id="GO:0051287">
    <property type="term" value="F:NAD binding"/>
    <property type="evidence" value="ECO:0007669"/>
    <property type="project" value="InterPro"/>
</dbReference>
<dbReference type="CDD" id="cd12156">
    <property type="entry name" value="HPPR"/>
    <property type="match status" value="1"/>
</dbReference>
<comment type="similarity">
    <text evidence="4">Belongs to the D-isomer specific 2-hydroxyacid dehydrogenase family.</text>
</comment>
<dbReference type="SUPFAM" id="SSF52283">
    <property type="entry name" value="Formate/glycerate dehydrogenase catalytic domain-like"/>
    <property type="match status" value="1"/>
</dbReference>
<dbReference type="FunFam" id="3.40.50.720:FF:000213">
    <property type="entry name" value="Putative 2-hydroxyacid dehydrogenase"/>
    <property type="match status" value="1"/>
</dbReference>
<dbReference type="PANTHER" id="PTHR10996:SF283">
    <property type="entry name" value="GLYOXYLATE_HYDROXYPYRUVATE REDUCTASE B"/>
    <property type="match status" value="1"/>
</dbReference>
<name>A0AAU7QDI0_9GAMM</name>
<evidence type="ECO:0000259" key="6">
    <source>
        <dbReference type="Pfam" id="PF02826"/>
    </source>
</evidence>
<evidence type="ECO:0000256" key="3">
    <source>
        <dbReference type="ARBA" id="ARBA00023027"/>
    </source>
</evidence>
<dbReference type="PROSITE" id="PS00065">
    <property type="entry name" value="D_2_HYDROXYACID_DH_1"/>
    <property type="match status" value="1"/>
</dbReference>
<feature type="domain" description="D-isomer specific 2-hydroxyacid dehydrogenase NAD-binding" evidence="6">
    <location>
        <begin position="112"/>
        <end position="284"/>
    </location>
</feature>
<dbReference type="InterPro" id="IPR050223">
    <property type="entry name" value="D-isomer_2-hydroxyacid_DH"/>
</dbReference>
<feature type="domain" description="D-isomer specific 2-hydroxyacid dehydrogenase catalytic" evidence="5">
    <location>
        <begin position="9"/>
        <end position="314"/>
    </location>
</feature>
<proteinExistence type="inferred from homology"/>
<dbReference type="PANTHER" id="PTHR10996">
    <property type="entry name" value="2-HYDROXYACID DEHYDROGENASE-RELATED"/>
    <property type="match status" value="1"/>
</dbReference>
<accession>A0AAU7QDI0</accession>
<evidence type="ECO:0000256" key="2">
    <source>
        <dbReference type="ARBA" id="ARBA00023002"/>
    </source>
</evidence>
<dbReference type="Gene3D" id="3.40.50.720">
    <property type="entry name" value="NAD(P)-binding Rossmann-like Domain"/>
    <property type="match status" value="2"/>
</dbReference>
<organism evidence="7">
    <name type="scientific">Acerihabitans sp. KWT182</name>
    <dbReference type="NCBI Taxonomy" id="3157919"/>
    <lineage>
        <taxon>Bacteria</taxon>
        <taxon>Pseudomonadati</taxon>
        <taxon>Pseudomonadota</taxon>
        <taxon>Gammaproteobacteria</taxon>
        <taxon>Enterobacterales</taxon>
        <taxon>Pectobacteriaceae</taxon>
        <taxon>Acerihabitans</taxon>
    </lineage>
</organism>
<dbReference type="AlphaFoldDB" id="A0AAU7QDI0"/>
<evidence type="ECO:0000256" key="4">
    <source>
        <dbReference type="RuleBase" id="RU003719"/>
    </source>
</evidence>
<evidence type="ECO:0000313" key="7">
    <source>
        <dbReference type="EMBL" id="XBS70401.1"/>
    </source>
</evidence>
<sequence>MTAKNSRKVLLIAPVMEQLQQRLEAAFVVHKLYEQADPAAYLAQNGADIAAVVTRGDTGVSTQVLEALPSAGLVAIFGVGTDAVDLGYTRRRGIDVTITSGALTEDVADMALGLLLSTSRLLCQGDRFVRQGRWLREAPPLSTQVSGKRIGIFGMGNIGQAIARRAAGFDMQVRYTDRKRNDALPYDFHPDLPALAGDSDFLVVAASGGKESQGWVNRAIFDALPSHALVINIARGSIVNEPDLINALQQGDIAGAGLDVYADEPNVPQALLEMENVVLQPHTASATWETRRKMSDIVFDNVEAFFAARPLPNKLE</sequence>
<dbReference type="InterPro" id="IPR036291">
    <property type="entry name" value="NAD(P)-bd_dom_sf"/>
</dbReference>
<evidence type="ECO:0000259" key="5">
    <source>
        <dbReference type="Pfam" id="PF00389"/>
    </source>
</evidence>
<evidence type="ECO:0000256" key="1">
    <source>
        <dbReference type="ARBA" id="ARBA00022857"/>
    </source>
</evidence>
<protein>
    <submittedName>
        <fullName evidence="7">2-hydroxyacid dehydrogenase</fullName>
    </submittedName>
</protein>
<dbReference type="GO" id="GO:0005829">
    <property type="term" value="C:cytosol"/>
    <property type="evidence" value="ECO:0007669"/>
    <property type="project" value="TreeGrafter"/>
</dbReference>
<dbReference type="InterPro" id="IPR006140">
    <property type="entry name" value="D-isomer_DH_NAD-bd"/>
</dbReference>
<keyword evidence="1" id="KW-0521">NADP</keyword>
<reference evidence="7" key="1">
    <citation type="submission" date="2024-06" db="EMBL/GenBank/DDBJ databases">
        <authorList>
            <person name="Coelho C."/>
            <person name="Bento M."/>
            <person name="Garcia E."/>
            <person name="Camelo A."/>
            <person name="Brandao I."/>
            <person name="Espirito Santo C."/>
            <person name="Trovao J."/>
            <person name="Verissimo A."/>
            <person name="Costa J."/>
            <person name="Tiago I."/>
        </authorList>
    </citation>
    <scope>NUCLEOTIDE SEQUENCE</scope>
    <source>
        <strain evidence="7">KWT182</strain>
    </source>
</reference>
<dbReference type="EMBL" id="CP157947">
    <property type="protein sequence ID" value="XBS70401.1"/>
    <property type="molecule type" value="Genomic_DNA"/>
</dbReference>
<dbReference type="Pfam" id="PF00389">
    <property type="entry name" value="2-Hacid_dh"/>
    <property type="match status" value="1"/>
</dbReference>
<dbReference type="SUPFAM" id="SSF51735">
    <property type="entry name" value="NAD(P)-binding Rossmann-fold domains"/>
    <property type="match status" value="1"/>
</dbReference>
<gene>
    <name evidence="7" type="ORF">ABK905_03905</name>
</gene>